<accession>A0ABQ6ICP3</accession>
<sequence length="438" mass="45671">MAGVPTLAAPETDRPLVIGLSLSPTWVRAAAWRRLDSRIEEVFDLDFSVDAARRAEAAHLDFVFKPDALTLDPTVLASALGFATLDPTVLLSAVAARTERIGLVTTASATFAPSYLVAREVQSLDRVSRGRAGLNVVMSLGGQQNFGRAHMPPSDERFAAAHAWLDDVRALWATFPGEALALDRDTGAFADVSAIHALPDRPGRPRGPIDVPSRRGARIPILQAGGSPAGKDFASQYADAVFAAAATTDSAAAQREDLRARAEARGRAPGDVRVLPGLSLFLAHTRDEAFALHAASLDASDLPQSLAGLSRLLGIDLVALPLDERIPAALAAGLQREQGPVGAIAALIAAGITPRALARSAEGAASLHWTVIGTPADAVAQIVARARAGAIDGFIALPAGSWGSFALFLDEVVPALVDAGLFRERYDSATLAGHLGLS</sequence>
<dbReference type="NCBIfam" id="TIGR03860">
    <property type="entry name" value="FMN_nitrolo"/>
    <property type="match status" value="1"/>
</dbReference>
<dbReference type="PANTHER" id="PTHR30011:SF16">
    <property type="entry name" value="C2H2 FINGER DOMAIN TRANSCRIPTION FACTOR (EUROFUNG)-RELATED"/>
    <property type="match status" value="1"/>
</dbReference>
<evidence type="ECO:0000259" key="6">
    <source>
        <dbReference type="Pfam" id="PF00296"/>
    </source>
</evidence>
<dbReference type="SUPFAM" id="SSF51679">
    <property type="entry name" value="Bacterial luciferase-like"/>
    <property type="match status" value="1"/>
</dbReference>
<keyword evidence="1" id="KW-0285">Flavoprotein</keyword>
<evidence type="ECO:0000256" key="3">
    <source>
        <dbReference type="ARBA" id="ARBA00023002"/>
    </source>
</evidence>
<evidence type="ECO:0000313" key="7">
    <source>
        <dbReference type="EMBL" id="GMA34952.1"/>
    </source>
</evidence>
<keyword evidence="4" id="KW-0503">Monooxygenase</keyword>
<dbReference type="Gene3D" id="3.20.20.30">
    <property type="entry name" value="Luciferase-like domain"/>
    <property type="match status" value="1"/>
</dbReference>
<dbReference type="InterPro" id="IPR011251">
    <property type="entry name" value="Luciferase-like_dom"/>
</dbReference>
<dbReference type="Pfam" id="PF00296">
    <property type="entry name" value="Bac_luciferase"/>
    <property type="match status" value="1"/>
</dbReference>
<dbReference type="InterPro" id="IPR036661">
    <property type="entry name" value="Luciferase-like_sf"/>
</dbReference>
<dbReference type="InterPro" id="IPR016215">
    <property type="entry name" value="NTA_MOA"/>
</dbReference>
<comment type="similarity">
    <text evidence="5">Belongs to the NtaA/SnaA/DszA monooxygenase family.</text>
</comment>
<evidence type="ECO:0000313" key="8">
    <source>
        <dbReference type="Proteomes" id="UP001157125"/>
    </source>
</evidence>
<evidence type="ECO:0000256" key="4">
    <source>
        <dbReference type="ARBA" id="ARBA00023033"/>
    </source>
</evidence>
<comment type="caution">
    <text evidence="7">The sequence shown here is derived from an EMBL/GenBank/DDBJ whole genome shotgun (WGS) entry which is preliminary data.</text>
</comment>
<proteinExistence type="inferred from homology"/>
<protein>
    <recommendedName>
        <fullName evidence="6">Luciferase-like domain-containing protein</fullName>
    </recommendedName>
</protein>
<dbReference type="PANTHER" id="PTHR30011">
    <property type="entry name" value="ALKANESULFONATE MONOOXYGENASE-RELATED"/>
    <property type="match status" value="1"/>
</dbReference>
<dbReference type="EMBL" id="BSUN01000001">
    <property type="protein sequence ID" value="GMA34952.1"/>
    <property type="molecule type" value="Genomic_DNA"/>
</dbReference>
<keyword evidence="8" id="KW-1185">Reference proteome</keyword>
<dbReference type="PIRSF" id="PIRSF000337">
    <property type="entry name" value="NTA_MOA"/>
    <property type="match status" value="1"/>
</dbReference>
<evidence type="ECO:0000256" key="2">
    <source>
        <dbReference type="ARBA" id="ARBA00022643"/>
    </source>
</evidence>
<dbReference type="Proteomes" id="UP001157125">
    <property type="component" value="Unassembled WGS sequence"/>
</dbReference>
<feature type="domain" description="Luciferase-like" evidence="6">
    <location>
        <begin position="42"/>
        <end position="390"/>
    </location>
</feature>
<reference evidence="8" key="1">
    <citation type="journal article" date="2019" name="Int. J. Syst. Evol. Microbiol.">
        <title>The Global Catalogue of Microorganisms (GCM) 10K type strain sequencing project: providing services to taxonomists for standard genome sequencing and annotation.</title>
        <authorList>
            <consortium name="The Broad Institute Genomics Platform"/>
            <consortium name="The Broad Institute Genome Sequencing Center for Infectious Disease"/>
            <person name="Wu L."/>
            <person name="Ma J."/>
        </authorList>
    </citation>
    <scope>NUCLEOTIDE SEQUENCE [LARGE SCALE GENOMIC DNA]</scope>
    <source>
        <strain evidence="8">NBRC 112299</strain>
    </source>
</reference>
<dbReference type="InterPro" id="IPR051260">
    <property type="entry name" value="Diverse_substr_monoxygenases"/>
</dbReference>
<keyword evidence="3" id="KW-0560">Oxidoreductase</keyword>
<organism evidence="7 8">
    <name type="scientific">Demequina litorisediminis</name>
    <dbReference type="NCBI Taxonomy" id="1849022"/>
    <lineage>
        <taxon>Bacteria</taxon>
        <taxon>Bacillati</taxon>
        <taxon>Actinomycetota</taxon>
        <taxon>Actinomycetes</taxon>
        <taxon>Micrococcales</taxon>
        <taxon>Demequinaceae</taxon>
        <taxon>Demequina</taxon>
    </lineage>
</organism>
<gene>
    <name evidence="7" type="ORF">GCM10025876_11560</name>
</gene>
<evidence type="ECO:0000256" key="5">
    <source>
        <dbReference type="ARBA" id="ARBA00033748"/>
    </source>
</evidence>
<name>A0ABQ6ICP3_9MICO</name>
<keyword evidence="2" id="KW-0288">FMN</keyword>
<evidence type="ECO:0000256" key="1">
    <source>
        <dbReference type="ARBA" id="ARBA00022630"/>
    </source>
</evidence>